<evidence type="ECO:0000313" key="4">
    <source>
        <dbReference type="Proteomes" id="UP001595828"/>
    </source>
</evidence>
<dbReference type="InterPro" id="IPR041229">
    <property type="entry name" value="HEPN_Apea"/>
</dbReference>
<dbReference type="InterPro" id="IPR041223">
    <property type="entry name" value="ApeA_NTD"/>
</dbReference>
<keyword evidence="4" id="KW-1185">Reference proteome</keyword>
<evidence type="ECO:0000313" key="3">
    <source>
        <dbReference type="EMBL" id="MFC4296183.1"/>
    </source>
</evidence>
<comment type="caution">
    <text evidence="3">The sequence shown here is derived from an EMBL/GenBank/DDBJ whole genome shotgun (WGS) entry which is preliminary data.</text>
</comment>
<name>A0ABV8RSQ0_9SPHN</name>
<gene>
    <name evidence="3" type="ORF">ACFO0A_14075</name>
</gene>
<dbReference type="EMBL" id="JBHSDR010000008">
    <property type="protein sequence ID" value="MFC4296183.1"/>
    <property type="molecule type" value="Genomic_DNA"/>
</dbReference>
<reference evidence="4" key="1">
    <citation type="journal article" date="2019" name="Int. J. Syst. Evol. Microbiol.">
        <title>The Global Catalogue of Microorganisms (GCM) 10K type strain sequencing project: providing services to taxonomists for standard genome sequencing and annotation.</title>
        <authorList>
            <consortium name="The Broad Institute Genomics Platform"/>
            <consortium name="The Broad Institute Genome Sequencing Center for Infectious Disease"/>
            <person name="Wu L."/>
            <person name="Ma J."/>
        </authorList>
    </citation>
    <scope>NUCLEOTIDE SEQUENCE [LARGE SCALE GENOMIC DNA]</scope>
    <source>
        <strain evidence="4">CGMCC 1.12989</strain>
    </source>
</reference>
<sequence>MWASLSEHFVTNDWLIPDLSGGEPDNAIAGRMKLASPPLGIYDSFTEKGLFWLPNKREDEVPGTLSYDSENGAVLKLLGIFGELHEAFGRALGGARDNHGAVIHGVTMKGKPISLLHAHDTNRQLNMPGIPNETWKSNLLVIGAHLTSADEEAIFSKSYFRFDEIETWLEHSPFTDVLNTEAKTLTVHAAKPREVAFASHADFEVSSVGSLYSDNKQATRFVIDVTSQMAITPHEPKSLNWHLNRARRLQELASLCTGHFLPLTYFELRGPDVELGGGGTRPAEVHFYAQMIHGEGRAETQSKQRTPIVTGPELNRFNPQAMQLWFDQFEAFDPALRLFFTITGARHMFTNIRLLLAIQALEVFHRRTSDEAIMAEEKFTEFTEAMVAAIPPDTEADMHEKLESLYRYANEPSLKQRLRSIVASLTAAFGETPCGFNSRYLRKLVDTRNYYTHFSEELSARTFDGEGMYWATRRIVLLLTLLFLQRLGIPADDIKPLLKRHNEFSQLWAKSDRPR</sequence>
<dbReference type="Pfam" id="PF18739">
    <property type="entry name" value="HEPN_Apea"/>
    <property type="match status" value="1"/>
</dbReference>
<protein>
    <submittedName>
        <fullName evidence="3">HEPN domain-containing protein</fullName>
    </submittedName>
</protein>
<proteinExistence type="predicted"/>
<organism evidence="3 4">
    <name type="scientific">Novosphingobium tardum</name>
    <dbReference type="NCBI Taxonomy" id="1538021"/>
    <lineage>
        <taxon>Bacteria</taxon>
        <taxon>Pseudomonadati</taxon>
        <taxon>Pseudomonadota</taxon>
        <taxon>Alphaproteobacteria</taxon>
        <taxon>Sphingomonadales</taxon>
        <taxon>Sphingomonadaceae</taxon>
        <taxon>Novosphingobium</taxon>
    </lineage>
</organism>
<dbReference type="RefSeq" id="WP_379539673.1">
    <property type="nucleotide sequence ID" value="NZ_JBHSDR010000008.1"/>
</dbReference>
<evidence type="ECO:0000259" key="2">
    <source>
        <dbReference type="Pfam" id="PF18862"/>
    </source>
</evidence>
<dbReference type="Proteomes" id="UP001595828">
    <property type="component" value="Unassembled WGS sequence"/>
</dbReference>
<feature type="domain" description="Apea-like HEPN" evidence="1">
    <location>
        <begin position="355"/>
        <end position="492"/>
    </location>
</feature>
<dbReference type="Pfam" id="PF18862">
    <property type="entry name" value="ApeA_NTD1"/>
    <property type="match status" value="1"/>
</dbReference>
<evidence type="ECO:0000259" key="1">
    <source>
        <dbReference type="Pfam" id="PF18739"/>
    </source>
</evidence>
<accession>A0ABV8RSQ0</accession>
<feature type="domain" description="ApeA N-terminal" evidence="2">
    <location>
        <begin position="48"/>
        <end position="276"/>
    </location>
</feature>